<dbReference type="Gene3D" id="2.40.170.20">
    <property type="entry name" value="TonB-dependent receptor, beta-barrel domain"/>
    <property type="match status" value="1"/>
</dbReference>
<evidence type="ECO:0008006" key="18">
    <source>
        <dbReference type="Google" id="ProtNLM"/>
    </source>
</evidence>
<reference evidence="16" key="1">
    <citation type="submission" date="2017-10" db="EMBL/GenBank/DDBJ databases">
        <title>Massilia psychrophilum sp. nov., a novel purple-pigmented bacterium isolated from Tianshan glacier, Xinjiang Municipality, China.</title>
        <authorList>
            <person name="Wang H."/>
        </authorList>
    </citation>
    <scope>NUCLEOTIDE SEQUENCE [LARGE SCALE GENOMIC DNA]</scope>
    <source>
        <strain evidence="16">B2</strain>
    </source>
</reference>
<evidence type="ECO:0000256" key="11">
    <source>
        <dbReference type="RuleBase" id="RU003357"/>
    </source>
</evidence>
<keyword evidence="8" id="KW-0675">Receptor</keyword>
<evidence type="ECO:0000256" key="2">
    <source>
        <dbReference type="ARBA" id="ARBA00009810"/>
    </source>
</evidence>
<dbReference type="AlphaFoldDB" id="A0A2D2DHZ1"/>
<keyword evidence="5 10" id="KW-0812">Transmembrane</keyword>
<feature type="domain" description="TonB-dependent receptor plug" evidence="15">
    <location>
        <begin position="69"/>
        <end position="188"/>
    </location>
</feature>
<keyword evidence="7 10" id="KW-0472">Membrane</keyword>
<dbReference type="InterPro" id="IPR000531">
    <property type="entry name" value="Beta-barrel_TonB"/>
</dbReference>
<evidence type="ECO:0000313" key="16">
    <source>
        <dbReference type="EMBL" id="ATQ74600.1"/>
    </source>
</evidence>
<evidence type="ECO:0000256" key="6">
    <source>
        <dbReference type="ARBA" id="ARBA00023077"/>
    </source>
</evidence>
<organism evidence="16 17">
    <name type="scientific">Massilia violaceinigra</name>
    <dbReference type="NCBI Taxonomy" id="2045208"/>
    <lineage>
        <taxon>Bacteria</taxon>
        <taxon>Pseudomonadati</taxon>
        <taxon>Pseudomonadota</taxon>
        <taxon>Betaproteobacteria</taxon>
        <taxon>Burkholderiales</taxon>
        <taxon>Oxalobacteraceae</taxon>
        <taxon>Telluria group</taxon>
        <taxon>Massilia</taxon>
    </lineage>
</organism>
<evidence type="ECO:0000259" key="14">
    <source>
        <dbReference type="Pfam" id="PF00593"/>
    </source>
</evidence>
<dbReference type="Gene3D" id="2.170.130.10">
    <property type="entry name" value="TonB-dependent receptor, plug domain"/>
    <property type="match status" value="1"/>
</dbReference>
<dbReference type="PROSITE" id="PS52016">
    <property type="entry name" value="TONB_DEPENDENT_REC_3"/>
    <property type="match status" value="1"/>
</dbReference>
<dbReference type="Pfam" id="PF00593">
    <property type="entry name" value="TonB_dep_Rec_b-barrel"/>
    <property type="match status" value="1"/>
</dbReference>
<keyword evidence="9 10" id="KW-0998">Cell outer membrane</keyword>
<dbReference type="InterPro" id="IPR012910">
    <property type="entry name" value="Plug_dom"/>
</dbReference>
<feature type="domain" description="TonB-dependent receptor-like beta-barrel" evidence="14">
    <location>
        <begin position="392"/>
        <end position="940"/>
    </location>
</feature>
<evidence type="ECO:0000259" key="15">
    <source>
        <dbReference type="Pfam" id="PF07715"/>
    </source>
</evidence>
<keyword evidence="13" id="KW-0732">Signal</keyword>
<comment type="subcellular location">
    <subcellularLocation>
        <location evidence="1 10">Cell outer membrane</location>
        <topology evidence="1 10">Multi-pass membrane protein</topology>
    </subcellularLocation>
</comment>
<keyword evidence="3 10" id="KW-0813">Transport</keyword>
<evidence type="ECO:0000256" key="5">
    <source>
        <dbReference type="ARBA" id="ARBA00022692"/>
    </source>
</evidence>
<evidence type="ECO:0000313" key="17">
    <source>
        <dbReference type="Proteomes" id="UP000229897"/>
    </source>
</evidence>
<evidence type="ECO:0000256" key="9">
    <source>
        <dbReference type="ARBA" id="ARBA00023237"/>
    </source>
</evidence>
<feature type="region of interest" description="Disordered" evidence="12">
    <location>
        <begin position="724"/>
        <end position="743"/>
    </location>
</feature>
<evidence type="ECO:0000256" key="8">
    <source>
        <dbReference type="ARBA" id="ARBA00023170"/>
    </source>
</evidence>
<dbReference type="EMBL" id="CP024608">
    <property type="protein sequence ID" value="ATQ74600.1"/>
    <property type="molecule type" value="Genomic_DNA"/>
</dbReference>
<keyword evidence="6 11" id="KW-0798">TonB box</keyword>
<dbReference type="KEGG" id="mass:CR152_08765"/>
<accession>A0A2D2DHZ1</accession>
<comment type="similarity">
    <text evidence="2 10 11">Belongs to the TonB-dependent receptor family.</text>
</comment>
<feature type="signal peptide" evidence="13">
    <location>
        <begin position="1"/>
        <end position="46"/>
    </location>
</feature>
<dbReference type="InterPro" id="IPR036942">
    <property type="entry name" value="Beta-barrel_TonB_sf"/>
</dbReference>
<dbReference type="GO" id="GO:0009279">
    <property type="term" value="C:cell outer membrane"/>
    <property type="evidence" value="ECO:0007669"/>
    <property type="project" value="UniProtKB-SubCell"/>
</dbReference>
<evidence type="ECO:0000256" key="12">
    <source>
        <dbReference type="SAM" id="MobiDB-lite"/>
    </source>
</evidence>
<evidence type="ECO:0000256" key="7">
    <source>
        <dbReference type="ARBA" id="ARBA00023136"/>
    </source>
</evidence>
<feature type="region of interest" description="Disordered" evidence="12">
    <location>
        <begin position="657"/>
        <end position="684"/>
    </location>
</feature>
<dbReference type="Pfam" id="PF07715">
    <property type="entry name" value="Plug"/>
    <property type="match status" value="1"/>
</dbReference>
<keyword evidence="4 10" id="KW-1134">Transmembrane beta strand</keyword>
<gene>
    <name evidence="16" type="ORF">CR152_08765</name>
</gene>
<dbReference type="PANTHER" id="PTHR47234">
    <property type="match status" value="1"/>
</dbReference>
<dbReference type="Proteomes" id="UP000229897">
    <property type="component" value="Chromosome"/>
</dbReference>
<proteinExistence type="inferred from homology"/>
<feature type="chain" id="PRO_5013729772" description="TonB-dependent receptor" evidence="13">
    <location>
        <begin position="47"/>
        <end position="983"/>
    </location>
</feature>
<dbReference type="OrthoDB" id="8530571at2"/>
<evidence type="ECO:0000256" key="1">
    <source>
        <dbReference type="ARBA" id="ARBA00004571"/>
    </source>
</evidence>
<evidence type="ECO:0000256" key="10">
    <source>
        <dbReference type="PROSITE-ProRule" id="PRU01360"/>
    </source>
</evidence>
<dbReference type="PANTHER" id="PTHR47234:SF2">
    <property type="entry name" value="TONB-DEPENDENT RECEPTOR"/>
    <property type="match status" value="1"/>
</dbReference>
<evidence type="ECO:0000256" key="13">
    <source>
        <dbReference type="SAM" id="SignalP"/>
    </source>
</evidence>
<keyword evidence="17" id="KW-1185">Reference proteome</keyword>
<dbReference type="InterPro" id="IPR039426">
    <property type="entry name" value="TonB-dep_rcpt-like"/>
</dbReference>
<protein>
    <recommendedName>
        <fullName evidence="18">TonB-dependent receptor</fullName>
    </recommendedName>
</protein>
<evidence type="ECO:0000256" key="3">
    <source>
        <dbReference type="ARBA" id="ARBA00022448"/>
    </source>
</evidence>
<evidence type="ECO:0000256" key="4">
    <source>
        <dbReference type="ARBA" id="ARBA00022452"/>
    </source>
</evidence>
<dbReference type="SUPFAM" id="SSF56935">
    <property type="entry name" value="Porins"/>
    <property type="match status" value="1"/>
</dbReference>
<name>A0A2D2DHZ1_9BURK</name>
<dbReference type="InterPro" id="IPR037066">
    <property type="entry name" value="Plug_dom_sf"/>
</dbReference>
<sequence length="983" mass="106636">MGFKTNKSQFSTKNFSPGVILKKHFVLKQSVIAVALTLGTSHVALAQEAAAAPAATVYITGSNLKRTEKEGTQPIQVITSKDIRDSGAATVTELMRKVPSMGSDINLDTNDGGFSRGVSTASLRGLSSTSTLILLNGRRMTPAAYADPNNGNSTLYDLNAIPLSALERVEILKDGASAVYGSDAIGGVINFITKTNYQGTEVSARASANDDGNFARKGANFFFGKGDVESDGYNVFITADVSQRDRVLRKDVKDIEFETYQLLNGRFATPYGSTTSGSPSFYRESGPGSRNFAVNRSNMGQRMITRTNCEPSQQLVGSTAMGLPATSVFIGRTFCNFDASRFSEGIGDGKDASVMTRGVFKLGQNTKAFAEAGYARTKRSYTSNPSTIGTSTITNFTSAAVGDPFQAILGIGHPDNPFPDARSSVTYRFENLRGGTETINDNTRVVAGLQGNVGNWDWESAVLYNKATQEDTYFGMLYLPTLRKLNAGTSLAALSADPTLARDVTSNNMASILQWDAKVSTQFGQLGGGAMGLAVGAEVRREKIKMTPDAALARGDIYGLANTIIDGERDVKSGFVELRTPFLKNFEMDFAGRVDKYPGIKTNFVPKVGAKWTVSDGIALRGTYGRGFRAPALVQVTPGGAQFFLRDLYDPRRCEADRETPREGATEVDCAKSAAGTGGANPDLVPEKSKSISFGVLFSPTSTFDIGLDFYKIRKEGEVALGSEEDALRDEDRTPGNVVRDPNPANWVRDANGNVVQNSGPLLMVKLPWKNQGSIEVRGVDIDMAYRKNLGEWGSLNSKLTSSYSDYYSLAANAGDPERNLAGTNIGYADYSLPTSYQPRWKSTLSSSWTLGTHAFNASIDYTGRVSLLRRYNREVTYDQPFCQYGARKDSDAEKDRDTSVPLYEAYFPECSINSWTRLGVGYTYTGIKNLTLNLNIQNVLDTKAPYDPAFGTNSSVQPLAGYNEGLHNPYGRYFQLTARYAF</sequence>